<gene>
    <name evidence="1" type="ORF">M404DRAFT_35123</name>
</gene>
<protein>
    <submittedName>
        <fullName evidence="1">Uncharacterized protein</fullName>
    </submittedName>
</protein>
<proteinExistence type="predicted"/>
<dbReference type="AlphaFoldDB" id="A0A0C3IBG0"/>
<sequence>MSAAVLSMSMSIAQCPSLRPHHLLQERIATPGVVDDHTLIGSEDNNLYDNNFDFDNSTISNMTREPYRE</sequence>
<name>A0A0C3IBG0_PISTI</name>
<evidence type="ECO:0000313" key="1">
    <source>
        <dbReference type="EMBL" id="KIN94387.1"/>
    </source>
</evidence>
<organism evidence="1 2">
    <name type="scientific">Pisolithus tinctorius Marx 270</name>
    <dbReference type="NCBI Taxonomy" id="870435"/>
    <lineage>
        <taxon>Eukaryota</taxon>
        <taxon>Fungi</taxon>
        <taxon>Dikarya</taxon>
        <taxon>Basidiomycota</taxon>
        <taxon>Agaricomycotina</taxon>
        <taxon>Agaricomycetes</taxon>
        <taxon>Agaricomycetidae</taxon>
        <taxon>Boletales</taxon>
        <taxon>Sclerodermatineae</taxon>
        <taxon>Pisolithaceae</taxon>
        <taxon>Pisolithus</taxon>
    </lineage>
</organism>
<reference evidence="1 2" key="1">
    <citation type="submission" date="2014-04" db="EMBL/GenBank/DDBJ databases">
        <authorList>
            <consortium name="DOE Joint Genome Institute"/>
            <person name="Kuo A."/>
            <person name="Kohler A."/>
            <person name="Costa M.D."/>
            <person name="Nagy L.G."/>
            <person name="Floudas D."/>
            <person name="Copeland A."/>
            <person name="Barry K.W."/>
            <person name="Cichocki N."/>
            <person name="Veneault-Fourrey C."/>
            <person name="LaButti K."/>
            <person name="Lindquist E.A."/>
            <person name="Lipzen A."/>
            <person name="Lundell T."/>
            <person name="Morin E."/>
            <person name="Murat C."/>
            <person name="Sun H."/>
            <person name="Tunlid A."/>
            <person name="Henrissat B."/>
            <person name="Grigoriev I.V."/>
            <person name="Hibbett D.S."/>
            <person name="Martin F."/>
            <person name="Nordberg H.P."/>
            <person name="Cantor M.N."/>
            <person name="Hua S.X."/>
        </authorList>
    </citation>
    <scope>NUCLEOTIDE SEQUENCE [LARGE SCALE GENOMIC DNA]</scope>
    <source>
        <strain evidence="1 2">Marx 270</strain>
    </source>
</reference>
<keyword evidence="2" id="KW-1185">Reference proteome</keyword>
<reference evidence="2" key="2">
    <citation type="submission" date="2015-01" db="EMBL/GenBank/DDBJ databases">
        <title>Evolutionary Origins and Diversification of the Mycorrhizal Mutualists.</title>
        <authorList>
            <consortium name="DOE Joint Genome Institute"/>
            <consortium name="Mycorrhizal Genomics Consortium"/>
            <person name="Kohler A."/>
            <person name="Kuo A."/>
            <person name="Nagy L.G."/>
            <person name="Floudas D."/>
            <person name="Copeland A."/>
            <person name="Barry K.W."/>
            <person name="Cichocki N."/>
            <person name="Veneault-Fourrey C."/>
            <person name="LaButti K."/>
            <person name="Lindquist E.A."/>
            <person name="Lipzen A."/>
            <person name="Lundell T."/>
            <person name="Morin E."/>
            <person name="Murat C."/>
            <person name="Riley R."/>
            <person name="Ohm R."/>
            <person name="Sun H."/>
            <person name="Tunlid A."/>
            <person name="Henrissat B."/>
            <person name="Grigoriev I.V."/>
            <person name="Hibbett D.S."/>
            <person name="Martin F."/>
        </authorList>
    </citation>
    <scope>NUCLEOTIDE SEQUENCE [LARGE SCALE GENOMIC DNA]</scope>
    <source>
        <strain evidence="2">Marx 270</strain>
    </source>
</reference>
<dbReference type="Proteomes" id="UP000054217">
    <property type="component" value="Unassembled WGS sequence"/>
</dbReference>
<dbReference type="HOGENOM" id="CLU_2776946_0_0_1"/>
<accession>A0A0C3IBG0</accession>
<dbReference type="EMBL" id="KN832100">
    <property type="protein sequence ID" value="KIN94387.1"/>
    <property type="molecule type" value="Genomic_DNA"/>
</dbReference>
<dbReference type="InParanoid" id="A0A0C3IBG0"/>
<evidence type="ECO:0000313" key="2">
    <source>
        <dbReference type="Proteomes" id="UP000054217"/>
    </source>
</evidence>